<sequence length="389" mass="43611">MHRFHYQATNSEQTVVHGELTAESVADAVRELEQQGLILNSIERVVVSAPLASAQRNDFWQRISRVIDKRKNWIPAIAALANETPPGPSRRALQQLVAKLQGNLTPEEFLSKRSTAALLPLLNSSDRESPDSRQLQSWLGMLDEQLKSSLHIRRSFYYPLFLVGVCLLLTVFFAVTIIPTFRTMFGEFGLRLPPPTLLTLWFSAQLTQHALRTLVFGCLLGGGCVLLVSQWRRHAITNRIFGRFVAGSSSNLLAMSTLCSTLAELLQMKIPVEEAIRLSGTSCEHSYFSIAAAQLSKELKHSGFRIEQTRSIYRFPRLLQLALTSRNPDGVNVELIRELAELYRHRAQLRSNWIFESLPSLVIVFVGGLVAFVIVSLFLPLVSMITSLA</sequence>
<dbReference type="Pfam" id="PF00482">
    <property type="entry name" value="T2SSF"/>
    <property type="match status" value="1"/>
</dbReference>
<accession>A0A518G7K5</accession>
<feature type="domain" description="Type II secretion system protein GspF" evidence="8">
    <location>
        <begin position="259"/>
        <end position="380"/>
    </location>
</feature>
<dbReference type="RefSeq" id="WP_145078319.1">
    <property type="nucleotide sequence ID" value="NZ_CP036298.1"/>
</dbReference>
<dbReference type="InterPro" id="IPR018076">
    <property type="entry name" value="T2SS_GspF_dom"/>
</dbReference>
<dbReference type="KEGG" id="ahel:Q31a_28790"/>
<dbReference type="PANTHER" id="PTHR30012:SF0">
    <property type="entry name" value="TYPE II SECRETION SYSTEM PROTEIN F-RELATED"/>
    <property type="match status" value="1"/>
</dbReference>
<dbReference type="Gene3D" id="1.20.81.30">
    <property type="entry name" value="Type II secretion system (T2SS), domain F"/>
    <property type="match status" value="1"/>
</dbReference>
<dbReference type="PRINTS" id="PR00812">
    <property type="entry name" value="BCTERIALGSPF"/>
</dbReference>
<dbReference type="OrthoDB" id="263150at2"/>
<evidence type="ECO:0000256" key="4">
    <source>
        <dbReference type="ARBA" id="ARBA00022692"/>
    </source>
</evidence>
<evidence type="ECO:0000256" key="1">
    <source>
        <dbReference type="ARBA" id="ARBA00004651"/>
    </source>
</evidence>
<organism evidence="9 10">
    <name type="scientific">Aureliella helgolandensis</name>
    <dbReference type="NCBI Taxonomy" id="2527968"/>
    <lineage>
        <taxon>Bacteria</taxon>
        <taxon>Pseudomonadati</taxon>
        <taxon>Planctomycetota</taxon>
        <taxon>Planctomycetia</taxon>
        <taxon>Pirellulales</taxon>
        <taxon>Pirellulaceae</taxon>
        <taxon>Aureliella</taxon>
    </lineage>
</organism>
<keyword evidence="3" id="KW-1003">Cell membrane</keyword>
<name>A0A518G7K5_9BACT</name>
<dbReference type="EMBL" id="CP036298">
    <property type="protein sequence ID" value="QDV24559.1"/>
    <property type="molecule type" value="Genomic_DNA"/>
</dbReference>
<gene>
    <name evidence="9" type="ORF">Q31a_28790</name>
</gene>
<evidence type="ECO:0000313" key="10">
    <source>
        <dbReference type="Proteomes" id="UP000318017"/>
    </source>
</evidence>
<evidence type="ECO:0000313" key="9">
    <source>
        <dbReference type="EMBL" id="QDV24559.1"/>
    </source>
</evidence>
<evidence type="ECO:0000256" key="3">
    <source>
        <dbReference type="ARBA" id="ARBA00022475"/>
    </source>
</evidence>
<evidence type="ECO:0000256" key="6">
    <source>
        <dbReference type="ARBA" id="ARBA00023136"/>
    </source>
</evidence>
<feature type="transmembrane region" description="Helical" evidence="7">
    <location>
        <begin position="156"/>
        <end position="178"/>
    </location>
</feature>
<feature type="transmembrane region" description="Helical" evidence="7">
    <location>
        <begin position="361"/>
        <end position="382"/>
    </location>
</feature>
<keyword evidence="10" id="KW-1185">Reference proteome</keyword>
<evidence type="ECO:0000256" key="2">
    <source>
        <dbReference type="ARBA" id="ARBA00005745"/>
    </source>
</evidence>
<comment type="subcellular location">
    <subcellularLocation>
        <location evidence="1">Cell membrane</location>
        <topology evidence="1">Multi-pass membrane protein</topology>
    </subcellularLocation>
</comment>
<evidence type="ECO:0000256" key="5">
    <source>
        <dbReference type="ARBA" id="ARBA00022989"/>
    </source>
</evidence>
<dbReference type="Proteomes" id="UP000318017">
    <property type="component" value="Chromosome"/>
</dbReference>
<keyword evidence="6 7" id="KW-0472">Membrane</keyword>
<reference evidence="9 10" key="1">
    <citation type="submission" date="2019-02" db="EMBL/GenBank/DDBJ databases">
        <title>Deep-cultivation of Planctomycetes and their phenomic and genomic characterization uncovers novel biology.</title>
        <authorList>
            <person name="Wiegand S."/>
            <person name="Jogler M."/>
            <person name="Boedeker C."/>
            <person name="Pinto D."/>
            <person name="Vollmers J."/>
            <person name="Rivas-Marin E."/>
            <person name="Kohn T."/>
            <person name="Peeters S.H."/>
            <person name="Heuer A."/>
            <person name="Rast P."/>
            <person name="Oberbeckmann S."/>
            <person name="Bunk B."/>
            <person name="Jeske O."/>
            <person name="Meyerdierks A."/>
            <person name="Storesund J.E."/>
            <person name="Kallscheuer N."/>
            <person name="Luecker S."/>
            <person name="Lage O.M."/>
            <person name="Pohl T."/>
            <person name="Merkel B.J."/>
            <person name="Hornburger P."/>
            <person name="Mueller R.-W."/>
            <person name="Bruemmer F."/>
            <person name="Labrenz M."/>
            <person name="Spormann A.M."/>
            <person name="Op den Camp H."/>
            <person name="Overmann J."/>
            <person name="Amann R."/>
            <person name="Jetten M.S.M."/>
            <person name="Mascher T."/>
            <person name="Medema M.H."/>
            <person name="Devos D.P."/>
            <person name="Kaster A.-K."/>
            <person name="Ovreas L."/>
            <person name="Rohde M."/>
            <person name="Galperin M.Y."/>
            <person name="Jogler C."/>
        </authorList>
    </citation>
    <scope>NUCLEOTIDE SEQUENCE [LARGE SCALE GENOMIC DNA]</scope>
    <source>
        <strain evidence="9 10">Q31a</strain>
    </source>
</reference>
<dbReference type="PANTHER" id="PTHR30012">
    <property type="entry name" value="GENERAL SECRETION PATHWAY PROTEIN"/>
    <property type="match status" value="1"/>
</dbReference>
<feature type="transmembrane region" description="Helical" evidence="7">
    <location>
        <begin position="210"/>
        <end position="228"/>
    </location>
</feature>
<dbReference type="InterPro" id="IPR003004">
    <property type="entry name" value="GspF/PilC"/>
</dbReference>
<protein>
    <submittedName>
        <fullName evidence="9">Type IV pilin biogenesis protein</fullName>
    </submittedName>
</protein>
<proteinExistence type="inferred from homology"/>
<keyword evidence="4 7" id="KW-0812">Transmembrane</keyword>
<dbReference type="InterPro" id="IPR042094">
    <property type="entry name" value="T2SS_GspF_sf"/>
</dbReference>
<dbReference type="AlphaFoldDB" id="A0A518G7K5"/>
<dbReference type="GO" id="GO:0005886">
    <property type="term" value="C:plasma membrane"/>
    <property type="evidence" value="ECO:0007669"/>
    <property type="project" value="UniProtKB-SubCell"/>
</dbReference>
<evidence type="ECO:0000256" key="7">
    <source>
        <dbReference type="SAM" id="Phobius"/>
    </source>
</evidence>
<keyword evidence="5 7" id="KW-1133">Transmembrane helix</keyword>
<evidence type="ECO:0000259" key="8">
    <source>
        <dbReference type="Pfam" id="PF00482"/>
    </source>
</evidence>
<comment type="similarity">
    <text evidence="2">Belongs to the GSP F family.</text>
</comment>